<dbReference type="Proteomes" id="UP000572722">
    <property type="component" value="Unassembled WGS sequence"/>
</dbReference>
<evidence type="ECO:0000313" key="8">
    <source>
        <dbReference type="Proteomes" id="UP000572722"/>
    </source>
</evidence>
<dbReference type="AlphaFoldDB" id="A0AAE5LHY6"/>
<dbReference type="EMBL" id="VTXO01000003">
    <property type="protein sequence ID" value="NOI80988.1"/>
    <property type="molecule type" value="Genomic_DNA"/>
</dbReference>
<keyword evidence="1" id="KW-0436">Ligase</keyword>
<dbReference type="RefSeq" id="WP_171321792.1">
    <property type="nucleotide sequence ID" value="NZ_VTXO01000003.1"/>
</dbReference>
<protein>
    <submittedName>
        <fullName evidence="7">ATP-grasp domain-containing protein</fullName>
    </submittedName>
</protein>
<dbReference type="SUPFAM" id="SSF56059">
    <property type="entry name" value="Glutathione synthetase ATP-binding domain-like"/>
    <property type="match status" value="1"/>
</dbReference>
<keyword evidence="4 5" id="KW-0067">ATP-binding</keyword>
<dbReference type="Pfam" id="PF02222">
    <property type="entry name" value="ATP-grasp"/>
    <property type="match status" value="1"/>
</dbReference>
<evidence type="ECO:0000259" key="6">
    <source>
        <dbReference type="PROSITE" id="PS50975"/>
    </source>
</evidence>
<dbReference type="GO" id="GO:0046872">
    <property type="term" value="F:metal ion binding"/>
    <property type="evidence" value="ECO:0007669"/>
    <property type="project" value="InterPro"/>
</dbReference>
<evidence type="ECO:0000256" key="3">
    <source>
        <dbReference type="ARBA" id="ARBA00022755"/>
    </source>
</evidence>
<reference evidence="7 8" key="1">
    <citation type="submission" date="2019-08" db="EMBL/GenBank/DDBJ databases">
        <title>Draft genome sequencing and comparative genomics of hatchery-associated Vibrios.</title>
        <authorList>
            <person name="Kehlet-Delgado H."/>
            <person name="Mueller R.S."/>
        </authorList>
    </citation>
    <scope>NUCLEOTIDE SEQUENCE [LARGE SCALE GENOMIC DNA]</scope>
    <source>
        <strain evidence="7 8">01-65-5-1</strain>
    </source>
</reference>
<dbReference type="PROSITE" id="PS50975">
    <property type="entry name" value="ATP_GRASP"/>
    <property type="match status" value="1"/>
</dbReference>
<organism evidence="7 8">
    <name type="scientific">Vibrio tubiashii</name>
    <dbReference type="NCBI Taxonomy" id="29498"/>
    <lineage>
        <taxon>Bacteria</taxon>
        <taxon>Pseudomonadati</taxon>
        <taxon>Pseudomonadota</taxon>
        <taxon>Gammaproteobacteria</taxon>
        <taxon>Vibrionales</taxon>
        <taxon>Vibrionaceae</taxon>
        <taxon>Vibrio</taxon>
        <taxon>Vibrio oreintalis group</taxon>
    </lineage>
</organism>
<dbReference type="Gene3D" id="3.40.50.20">
    <property type="match status" value="1"/>
</dbReference>
<feature type="domain" description="ATP-grasp" evidence="6">
    <location>
        <begin position="120"/>
        <end position="319"/>
    </location>
</feature>
<evidence type="ECO:0000313" key="7">
    <source>
        <dbReference type="EMBL" id="NOI80988.1"/>
    </source>
</evidence>
<dbReference type="GO" id="GO:0016874">
    <property type="term" value="F:ligase activity"/>
    <property type="evidence" value="ECO:0007669"/>
    <property type="project" value="UniProtKB-KW"/>
</dbReference>
<dbReference type="PANTHER" id="PTHR43585">
    <property type="entry name" value="FUMIPYRROLE BIOSYNTHESIS PROTEIN C"/>
    <property type="match status" value="1"/>
</dbReference>
<name>A0AAE5LHY6_9VIBR</name>
<dbReference type="Gene3D" id="3.30.470.20">
    <property type="entry name" value="ATP-grasp fold, B domain"/>
    <property type="match status" value="1"/>
</dbReference>
<sequence length="426" mass="46870">MAIVILHRAALASSPYHEWLKDSQEPLFLITSQEKLDAFSESLEMLPQHAYQSVHAVKHYDTNGEVELAVLDIAKTHTIRAIVAQAEFDVERAARLRAYLNIPGQDEHSARCFRNKVTMKAVLQRANVPVAPFSAVQSVHTLLDFAQQYGFPLVVKPQNGAGSYGVTLLRDQSELDHFIAQGFTPALDVVPNLMVEQFVPGRTYHIDGIVVQGKSYTIIPSCYHTESLDFQHNDGEATASYTLAKDNPLTERLQQFVQSVLDALSTPDTTTFHAEVFHTPDDQLVLCEIASRTGGARIGDGLEAALGCNLNELWARQECGLATQNLLRQIKDKEATRPITGWALISPKPGLVKQIPSECGLSEVVDYTVNISAGCTLQAPKAATESIASFVFVADDEQHACHIIDKGRAWFHQYSEIEGLAEHGVG</sequence>
<dbReference type="InterPro" id="IPR003135">
    <property type="entry name" value="ATP-grasp_carboxylate-amine"/>
</dbReference>
<dbReference type="InterPro" id="IPR052032">
    <property type="entry name" value="ATP-dep_AA_Ligase"/>
</dbReference>
<keyword evidence="3" id="KW-0658">Purine biosynthesis</keyword>
<accession>A0AAE5LHY6</accession>
<comment type="caution">
    <text evidence="7">The sequence shown here is derived from an EMBL/GenBank/DDBJ whole genome shotgun (WGS) entry which is preliminary data.</text>
</comment>
<evidence type="ECO:0000256" key="5">
    <source>
        <dbReference type="PROSITE-ProRule" id="PRU00409"/>
    </source>
</evidence>
<proteinExistence type="predicted"/>
<evidence type="ECO:0000256" key="1">
    <source>
        <dbReference type="ARBA" id="ARBA00022598"/>
    </source>
</evidence>
<dbReference type="GO" id="GO:0005524">
    <property type="term" value="F:ATP binding"/>
    <property type="evidence" value="ECO:0007669"/>
    <property type="project" value="UniProtKB-UniRule"/>
</dbReference>
<dbReference type="Gene3D" id="3.30.1490.20">
    <property type="entry name" value="ATP-grasp fold, A domain"/>
    <property type="match status" value="1"/>
</dbReference>
<evidence type="ECO:0000256" key="2">
    <source>
        <dbReference type="ARBA" id="ARBA00022741"/>
    </source>
</evidence>
<gene>
    <name evidence="7" type="ORF">F0237_09970</name>
</gene>
<keyword evidence="2 5" id="KW-0547">Nucleotide-binding</keyword>
<dbReference type="InterPro" id="IPR013815">
    <property type="entry name" value="ATP_grasp_subdomain_1"/>
</dbReference>
<dbReference type="PANTHER" id="PTHR43585:SF2">
    <property type="entry name" value="ATP-GRASP ENZYME FSQD"/>
    <property type="match status" value="1"/>
</dbReference>
<dbReference type="InterPro" id="IPR011761">
    <property type="entry name" value="ATP-grasp"/>
</dbReference>
<dbReference type="GO" id="GO:0006164">
    <property type="term" value="P:purine nucleotide biosynthetic process"/>
    <property type="evidence" value="ECO:0007669"/>
    <property type="project" value="UniProtKB-KW"/>
</dbReference>
<evidence type="ECO:0000256" key="4">
    <source>
        <dbReference type="ARBA" id="ARBA00022840"/>
    </source>
</evidence>